<reference evidence="1 2" key="1">
    <citation type="submission" date="2021-12" db="EMBL/GenBank/DDBJ databases">
        <title>Genome sequencing of bacteria with rrn-lacking chromosome and rrn-plasmid.</title>
        <authorList>
            <person name="Anda M."/>
            <person name="Iwasaki W."/>
        </authorList>
    </citation>
    <scope>NUCLEOTIDE SEQUENCE [LARGE SCALE GENOMIC DNA]</scope>
    <source>
        <strain evidence="1 2">DSM 100852</strain>
    </source>
</reference>
<evidence type="ECO:0000313" key="1">
    <source>
        <dbReference type="EMBL" id="BDD09054.1"/>
    </source>
</evidence>
<dbReference type="EMBL" id="AP025314">
    <property type="protein sequence ID" value="BDD09054.1"/>
    <property type="molecule type" value="Genomic_DNA"/>
</dbReference>
<evidence type="ECO:0000313" key="2">
    <source>
        <dbReference type="Proteomes" id="UP001348817"/>
    </source>
</evidence>
<dbReference type="RefSeq" id="WP_338394274.1">
    <property type="nucleotide sequence ID" value="NZ_AP025314.1"/>
</dbReference>
<dbReference type="Proteomes" id="UP001348817">
    <property type="component" value="Chromosome"/>
</dbReference>
<keyword evidence="2" id="KW-1185">Reference proteome</keyword>
<name>A0AAU9CRI9_9BACT</name>
<organism evidence="1 2">
    <name type="scientific">Fulvitalea axinellae</name>
    <dbReference type="NCBI Taxonomy" id="1182444"/>
    <lineage>
        <taxon>Bacteria</taxon>
        <taxon>Pseudomonadati</taxon>
        <taxon>Bacteroidota</taxon>
        <taxon>Cytophagia</taxon>
        <taxon>Cytophagales</taxon>
        <taxon>Persicobacteraceae</taxon>
        <taxon>Fulvitalea</taxon>
    </lineage>
</organism>
<accession>A0AAU9CRI9</accession>
<sequence>MSLSKKKSRPITVDGVDFRYSISTSKIDNDWNFRLNLTIQIASGEGSVLTVHGIVTRNFWLDFSEYGKYGKENYPVFKPSDISRVIKAGLKNGWVPEEKGSPHILELDNSFVKSYAK</sequence>
<protein>
    <submittedName>
        <fullName evidence="1">Uncharacterized protein</fullName>
    </submittedName>
</protein>
<dbReference type="KEGG" id="fax:FUAX_14860"/>
<gene>
    <name evidence="1" type="ORF">FUAX_14860</name>
</gene>
<dbReference type="AlphaFoldDB" id="A0AAU9CRI9"/>
<proteinExistence type="predicted"/>